<proteinExistence type="predicted"/>
<protein>
    <submittedName>
        <fullName evidence="1">Uncharacterized protein</fullName>
    </submittedName>
</protein>
<accession>A0AAJ1WJL4</accession>
<dbReference type="RefSeq" id="WP_307257596.1">
    <property type="nucleotide sequence ID" value="NZ_JAUSUC010000023.1"/>
</dbReference>
<organism evidence="1 2">
    <name type="scientific">Oikeobacillus pervagus</name>
    <dbReference type="NCBI Taxonomy" id="1325931"/>
    <lineage>
        <taxon>Bacteria</taxon>
        <taxon>Bacillati</taxon>
        <taxon>Bacillota</taxon>
        <taxon>Bacilli</taxon>
        <taxon>Bacillales</taxon>
        <taxon>Bacillaceae</taxon>
        <taxon>Oikeobacillus</taxon>
    </lineage>
</organism>
<gene>
    <name evidence="1" type="ORF">J2S13_002016</name>
</gene>
<comment type="caution">
    <text evidence="1">The sequence shown here is derived from an EMBL/GenBank/DDBJ whole genome shotgun (WGS) entry which is preliminary data.</text>
</comment>
<dbReference type="AlphaFoldDB" id="A0AAJ1WJL4"/>
<reference evidence="1" key="1">
    <citation type="submission" date="2023-07" db="EMBL/GenBank/DDBJ databases">
        <title>Genomic Encyclopedia of Type Strains, Phase IV (KMG-IV): sequencing the most valuable type-strain genomes for metagenomic binning, comparative biology and taxonomic classification.</title>
        <authorList>
            <person name="Goeker M."/>
        </authorList>
    </citation>
    <scope>NUCLEOTIDE SEQUENCE</scope>
    <source>
        <strain evidence="1">DSM 23947</strain>
    </source>
</reference>
<keyword evidence="2" id="KW-1185">Reference proteome</keyword>
<evidence type="ECO:0000313" key="2">
    <source>
        <dbReference type="Proteomes" id="UP001237207"/>
    </source>
</evidence>
<sequence length="75" mass="9004">MTEQQIAYTFHTCNCGHLYDSLRGPIEISAMLDHVEEDVLAQFLTAFDFSEHDHLLFDEFKYYFRLFQKVKQSFF</sequence>
<evidence type="ECO:0000313" key="1">
    <source>
        <dbReference type="EMBL" id="MDQ0215598.1"/>
    </source>
</evidence>
<name>A0AAJ1WJL4_9BACI</name>
<dbReference type="EMBL" id="JAUSUC010000023">
    <property type="protein sequence ID" value="MDQ0215598.1"/>
    <property type="molecule type" value="Genomic_DNA"/>
</dbReference>
<dbReference type="Proteomes" id="UP001237207">
    <property type="component" value="Unassembled WGS sequence"/>
</dbReference>